<dbReference type="Proteomes" id="UP000596938">
    <property type="component" value="Unassembled WGS sequence"/>
</dbReference>
<dbReference type="EMBL" id="BMKU01000010">
    <property type="protein sequence ID" value="GGH04975.1"/>
    <property type="molecule type" value="Genomic_DNA"/>
</dbReference>
<evidence type="ECO:0000313" key="2">
    <source>
        <dbReference type="Proteomes" id="UP000596938"/>
    </source>
</evidence>
<evidence type="ECO:0008006" key="3">
    <source>
        <dbReference type="Google" id="ProtNLM"/>
    </source>
</evidence>
<sequence>MTIDGAGKVTFLLGAGASVDAGLPVSVELTRVITQRLDTGWGRSPVSQALHVAIGAIVAHDTARGKSAYDGIDVERIFASIQMLARRNDHELTPFVAAWSGGIDSFGANGRLPAFWGGEFRKAVHDDRFGTSSLERKFKEGVEALARTIDSSEIYRRLEQEMIESLVSTLEVSAESVEYLSPLLRTAESTTVQIATLNYDNSVELLAKQQGADLDTGIESWLGGYKWSWRPEANVRLLKLHGSLDWRLRVRREDGERIAVDRVLVGEDDDRKLWGSNMGVVFGQGSKLRADGPFLAMLIEFDRFLESTEHLVIVGYSMRDEHINAALRRWVVEHPEGRLSIVDPGFPDIADAQYDVPFQRDLVEAFCEFDESGSRLGYPRTPTANLVVIRKGARDGLAEVFERVLPGFE</sequence>
<protein>
    <recommendedName>
        <fullName evidence="3">SIR2-like domain-containing protein</fullName>
    </recommendedName>
</protein>
<organism evidence="1 2">
    <name type="scientific">Pseudarthrobacter polychromogenes</name>
    <dbReference type="NCBI Taxonomy" id="1676"/>
    <lineage>
        <taxon>Bacteria</taxon>
        <taxon>Bacillati</taxon>
        <taxon>Actinomycetota</taxon>
        <taxon>Actinomycetes</taxon>
        <taxon>Micrococcales</taxon>
        <taxon>Micrococcaceae</taxon>
        <taxon>Pseudarthrobacter</taxon>
    </lineage>
</organism>
<dbReference type="RefSeq" id="WP_188812443.1">
    <property type="nucleotide sequence ID" value="NZ_BAAAWV010000001.1"/>
</dbReference>
<gene>
    <name evidence="1" type="ORF">GCM10011577_31450</name>
</gene>
<comment type="caution">
    <text evidence="1">The sequence shown here is derived from an EMBL/GenBank/DDBJ whole genome shotgun (WGS) entry which is preliminary data.</text>
</comment>
<name>A0ABQ1XVY9_9MICC</name>
<evidence type="ECO:0000313" key="1">
    <source>
        <dbReference type="EMBL" id="GGH04975.1"/>
    </source>
</evidence>
<reference evidence="2" key="1">
    <citation type="journal article" date="2019" name="Int. J. Syst. Evol. Microbiol.">
        <title>The Global Catalogue of Microorganisms (GCM) 10K type strain sequencing project: providing services to taxonomists for standard genome sequencing and annotation.</title>
        <authorList>
            <consortium name="The Broad Institute Genomics Platform"/>
            <consortium name="The Broad Institute Genome Sequencing Center for Infectious Disease"/>
            <person name="Wu L."/>
            <person name="Ma J."/>
        </authorList>
    </citation>
    <scope>NUCLEOTIDE SEQUENCE [LARGE SCALE GENOMIC DNA]</scope>
    <source>
        <strain evidence="2">CGMCC 1.1927</strain>
    </source>
</reference>
<keyword evidence="2" id="KW-1185">Reference proteome</keyword>
<dbReference type="Pfam" id="PF13289">
    <property type="entry name" value="SIR2_2"/>
    <property type="match status" value="1"/>
</dbReference>
<proteinExistence type="predicted"/>
<accession>A0ABQ1XVY9</accession>